<keyword evidence="11" id="KW-1133">Transmembrane helix</keyword>
<dbReference type="RefSeq" id="WP_067879308.1">
    <property type="nucleotide sequence ID" value="NZ_CP013979.1"/>
</dbReference>
<dbReference type="GO" id="GO:0019521">
    <property type="term" value="P:D-gluconate metabolic process"/>
    <property type="evidence" value="ECO:0007669"/>
    <property type="project" value="UniProtKB-KW"/>
</dbReference>
<keyword evidence="6 10" id="KW-0418">Kinase</keyword>
<dbReference type="Proteomes" id="UP000078437">
    <property type="component" value="Chromosome"/>
</dbReference>
<dbReference type="Pfam" id="PF13671">
    <property type="entry name" value="AAA_33"/>
    <property type="match status" value="1"/>
</dbReference>
<dbReference type="GO" id="GO:0046316">
    <property type="term" value="F:gluconokinase activity"/>
    <property type="evidence" value="ECO:0007669"/>
    <property type="project" value="UniProtKB-EC"/>
</dbReference>
<comment type="similarity">
    <text evidence="2 10">Belongs to the gluconokinase GntK/GntV family.</text>
</comment>
<proteinExistence type="inferred from homology"/>
<dbReference type="SUPFAM" id="SSF52540">
    <property type="entry name" value="P-loop containing nucleoside triphosphate hydrolases"/>
    <property type="match status" value="1"/>
</dbReference>
<dbReference type="KEGG" id="agy:ATC03_16135"/>
<evidence type="ECO:0000256" key="11">
    <source>
        <dbReference type="SAM" id="Phobius"/>
    </source>
</evidence>
<evidence type="ECO:0000256" key="3">
    <source>
        <dbReference type="ARBA" id="ARBA00012054"/>
    </source>
</evidence>
<dbReference type="CDD" id="cd02021">
    <property type="entry name" value="GntK"/>
    <property type="match status" value="1"/>
</dbReference>
<dbReference type="NCBIfam" id="TIGR01313">
    <property type="entry name" value="therm_gnt_kin"/>
    <property type="match status" value="1"/>
</dbReference>
<dbReference type="OrthoDB" id="9795716at2"/>
<evidence type="ECO:0000256" key="2">
    <source>
        <dbReference type="ARBA" id="ARBA00008420"/>
    </source>
</evidence>
<keyword evidence="13" id="KW-1185">Reference proteome</keyword>
<dbReference type="AlphaFoldDB" id="A0A191WIC5"/>
<evidence type="ECO:0000256" key="1">
    <source>
        <dbReference type="ARBA" id="ARBA00004761"/>
    </source>
</evidence>
<sequence>MHRTAPLIVVMGVSAVGKSTIGLGIADRLGVPFRDADDLHPAANVAKMRAGTPLDDDDRWPWLDIVGLELQAAAAASGLVIACSALRRAYRDRLRAQAPTVEFVHLHADDAVLAARAAGRNGHFMPPSLLASQLATLEPLGADELGVLVDVDASIEAIVDHAVVGLTERGVDRA</sequence>
<dbReference type="PANTHER" id="PTHR43442">
    <property type="entry name" value="GLUCONOKINASE-RELATED"/>
    <property type="match status" value="1"/>
</dbReference>
<evidence type="ECO:0000256" key="6">
    <source>
        <dbReference type="ARBA" id="ARBA00022777"/>
    </source>
</evidence>
<gene>
    <name evidence="12" type="ORF">ATC03_16135</name>
</gene>
<dbReference type="FunFam" id="3.40.50.300:FF:000522">
    <property type="entry name" value="Gluconokinase"/>
    <property type="match status" value="1"/>
</dbReference>
<evidence type="ECO:0000256" key="7">
    <source>
        <dbReference type="ARBA" id="ARBA00022840"/>
    </source>
</evidence>
<keyword evidence="11" id="KW-0812">Transmembrane</keyword>
<name>A0A191WIC5_9MICO</name>
<keyword evidence="7 10" id="KW-0067">ATP-binding</keyword>
<dbReference type="GO" id="GO:0005737">
    <property type="term" value="C:cytoplasm"/>
    <property type="evidence" value="ECO:0007669"/>
    <property type="project" value="TreeGrafter"/>
</dbReference>
<dbReference type="STRING" id="453304.ATC03_16135"/>
<dbReference type="InterPro" id="IPR027417">
    <property type="entry name" value="P-loop_NTPase"/>
</dbReference>
<dbReference type="PANTHER" id="PTHR43442:SF3">
    <property type="entry name" value="GLUCONOKINASE-RELATED"/>
    <property type="match status" value="1"/>
</dbReference>
<accession>A0A191WIC5</accession>
<protein>
    <recommendedName>
        <fullName evidence="3 10">Gluconokinase</fullName>
        <ecNumber evidence="3 10">2.7.1.12</ecNumber>
    </recommendedName>
</protein>
<keyword evidence="8" id="KW-0311">Gluconate utilization</keyword>
<dbReference type="InterPro" id="IPR006001">
    <property type="entry name" value="Therm_gnt_kin"/>
</dbReference>
<reference evidence="12 13" key="1">
    <citation type="journal article" date="2016" name="Int. J. Syst. Evol. Microbiol.">
        <title>Agromyces aureus sp. nov., isolated from the rhizosphere of Salix caprea L. grown in a heavy-metal-contaminated soil.</title>
        <authorList>
            <person name="Corretto E."/>
            <person name="Antonielli L."/>
            <person name="Sessitsch A."/>
            <person name="Compant S."/>
            <person name="Gorfer M."/>
            <person name="Kuffner M."/>
            <person name="Brader G."/>
        </authorList>
    </citation>
    <scope>NUCLEOTIDE SEQUENCE [LARGE SCALE GENOMIC DNA]</scope>
    <source>
        <strain evidence="12 13">AR33</strain>
    </source>
</reference>
<evidence type="ECO:0000256" key="4">
    <source>
        <dbReference type="ARBA" id="ARBA00022679"/>
    </source>
</evidence>
<keyword evidence="5 10" id="KW-0547">Nucleotide-binding</keyword>
<keyword evidence="11" id="KW-0472">Membrane</keyword>
<evidence type="ECO:0000256" key="10">
    <source>
        <dbReference type="RuleBase" id="RU363066"/>
    </source>
</evidence>
<feature type="transmembrane region" description="Helical" evidence="11">
    <location>
        <begin position="7"/>
        <end position="26"/>
    </location>
</feature>
<feature type="transmembrane region" description="Helical" evidence="11">
    <location>
        <begin position="65"/>
        <end position="86"/>
    </location>
</feature>
<dbReference type="EC" id="2.7.1.12" evidence="3 10"/>
<comment type="catalytic activity">
    <reaction evidence="9 10">
        <text>D-gluconate + ATP = 6-phospho-D-gluconate + ADP + H(+)</text>
        <dbReference type="Rhea" id="RHEA:19433"/>
        <dbReference type="ChEBI" id="CHEBI:15378"/>
        <dbReference type="ChEBI" id="CHEBI:18391"/>
        <dbReference type="ChEBI" id="CHEBI:30616"/>
        <dbReference type="ChEBI" id="CHEBI:58759"/>
        <dbReference type="ChEBI" id="CHEBI:456216"/>
        <dbReference type="EC" id="2.7.1.12"/>
    </reaction>
</comment>
<evidence type="ECO:0000313" key="12">
    <source>
        <dbReference type="EMBL" id="ANJ28011.1"/>
    </source>
</evidence>
<evidence type="ECO:0000256" key="9">
    <source>
        <dbReference type="ARBA" id="ARBA00048090"/>
    </source>
</evidence>
<comment type="pathway">
    <text evidence="1">Carbohydrate acid metabolism.</text>
</comment>
<keyword evidence="4 10" id="KW-0808">Transferase</keyword>
<organism evidence="12 13">
    <name type="scientific">Agromyces aureus</name>
    <dbReference type="NCBI Taxonomy" id="453304"/>
    <lineage>
        <taxon>Bacteria</taxon>
        <taxon>Bacillati</taxon>
        <taxon>Actinomycetota</taxon>
        <taxon>Actinomycetes</taxon>
        <taxon>Micrococcales</taxon>
        <taxon>Microbacteriaceae</taxon>
        <taxon>Agromyces</taxon>
    </lineage>
</organism>
<reference evidence="13" key="2">
    <citation type="submission" date="2016-01" db="EMBL/GenBank/DDBJ databases">
        <title>Complete genome sequence of Agromyces aureus AR33T and comparison with related organisms.</title>
        <authorList>
            <person name="Corretto E."/>
            <person name="Antonielli L."/>
            <person name="Sessitsch A."/>
            <person name="Brader G."/>
        </authorList>
    </citation>
    <scope>NUCLEOTIDE SEQUENCE [LARGE SCALE GENOMIC DNA]</scope>
    <source>
        <strain evidence="13">AR33</strain>
    </source>
</reference>
<dbReference type="GO" id="GO:0005524">
    <property type="term" value="F:ATP binding"/>
    <property type="evidence" value="ECO:0007669"/>
    <property type="project" value="UniProtKB-KW"/>
</dbReference>
<dbReference type="EMBL" id="CP013979">
    <property type="protein sequence ID" value="ANJ28011.1"/>
    <property type="molecule type" value="Genomic_DNA"/>
</dbReference>
<evidence type="ECO:0000256" key="8">
    <source>
        <dbReference type="ARBA" id="ARBA00023064"/>
    </source>
</evidence>
<dbReference type="Gene3D" id="3.40.50.300">
    <property type="entry name" value="P-loop containing nucleotide triphosphate hydrolases"/>
    <property type="match status" value="1"/>
</dbReference>
<evidence type="ECO:0000313" key="13">
    <source>
        <dbReference type="Proteomes" id="UP000078437"/>
    </source>
</evidence>
<evidence type="ECO:0000256" key="5">
    <source>
        <dbReference type="ARBA" id="ARBA00022741"/>
    </source>
</evidence>